<comment type="subcellular location">
    <subcellularLocation>
        <location evidence="3">Cytoplasm</location>
    </subcellularLocation>
</comment>
<dbReference type="CDD" id="cd00446">
    <property type="entry name" value="GrpE"/>
    <property type="match status" value="1"/>
</dbReference>
<dbReference type="GO" id="GO:0000774">
    <property type="term" value="F:adenyl-nucleotide exchange factor activity"/>
    <property type="evidence" value="ECO:0007669"/>
    <property type="project" value="InterPro"/>
</dbReference>
<organism evidence="8 9">
    <name type="scientific">Parafrankia irregularis</name>
    <dbReference type="NCBI Taxonomy" id="795642"/>
    <lineage>
        <taxon>Bacteria</taxon>
        <taxon>Bacillati</taxon>
        <taxon>Actinomycetota</taxon>
        <taxon>Actinomycetes</taxon>
        <taxon>Frankiales</taxon>
        <taxon>Frankiaceae</taxon>
        <taxon>Parafrankia</taxon>
    </lineage>
</organism>
<feature type="region of interest" description="Disordered" evidence="7">
    <location>
        <begin position="1"/>
        <end position="62"/>
    </location>
</feature>
<protein>
    <recommendedName>
        <fullName evidence="3 4">Protein GrpE</fullName>
    </recommendedName>
    <alternativeName>
        <fullName evidence="3">HSP-70 cofactor</fullName>
    </alternativeName>
</protein>
<dbReference type="RefSeq" id="WP_091279789.1">
    <property type="nucleotide sequence ID" value="NZ_FAOZ01000014.1"/>
</dbReference>
<dbReference type="Gene3D" id="3.90.20.20">
    <property type="match status" value="1"/>
</dbReference>
<evidence type="ECO:0000313" key="9">
    <source>
        <dbReference type="Proteomes" id="UP000198802"/>
    </source>
</evidence>
<keyword evidence="6" id="KW-0175">Coiled coil</keyword>
<accession>A0A0S4QQ97</accession>
<dbReference type="SUPFAM" id="SSF51064">
    <property type="entry name" value="Head domain of nucleotide exchange factor GrpE"/>
    <property type="match status" value="1"/>
</dbReference>
<dbReference type="GO" id="GO:0051082">
    <property type="term" value="F:unfolded protein binding"/>
    <property type="evidence" value="ECO:0007669"/>
    <property type="project" value="TreeGrafter"/>
</dbReference>
<evidence type="ECO:0000256" key="4">
    <source>
        <dbReference type="RuleBase" id="RU000639"/>
    </source>
</evidence>
<keyword evidence="9" id="KW-1185">Reference proteome</keyword>
<evidence type="ECO:0000256" key="1">
    <source>
        <dbReference type="ARBA" id="ARBA00009054"/>
    </source>
</evidence>
<feature type="region of interest" description="Disordered" evidence="7">
    <location>
        <begin position="209"/>
        <end position="281"/>
    </location>
</feature>
<dbReference type="Proteomes" id="UP000198802">
    <property type="component" value="Unassembled WGS sequence"/>
</dbReference>
<comment type="similarity">
    <text evidence="1 3 5">Belongs to the GrpE family.</text>
</comment>
<gene>
    <name evidence="3" type="primary">grpE</name>
    <name evidence="8" type="ORF">Ga0074812_114129</name>
</gene>
<feature type="compositionally biased region" description="Basic and acidic residues" evidence="7">
    <location>
        <begin position="24"/>
        <end position="34"/>
    </location>
</feature>
<evidence type="ECO:0000256" key="3">
    <source>
        <dbReference type="HAMAP-Rule" id="MF_01151"/>
    </source>
</evidence>
<reference evidence="9" key="1">
    <citation type="submission" date="2015-11" db="EMBL/GenBank/DDBJ databases">
        <authorList>
            <person name="Varghese N."/>
        </authorList>
    </citation>
    <scope>NUCLEOTIDE SEQUENCE [LARGE SCALE GENOMIC DNA]</scope>
    <source>
        <strain evidence="9">DSM 45899</strain>
    </source>
</reference>
<dbReference type="GO" id="GO:0006457">
    <property type="term" value="P:protein folding"/>
    <property type="evidence" value="ECO:0007669"/>
    <property type="project" value="InterPro"/>
</dbReference>
<sequence>MTPSHDEHRLDHSRAGGDGGPEEPIVKDRRRIDPETGQVRAGAGQAAAGAEPAGPASAGVPGVGVGDTELVASLHEQLGERTADLQRLKAEFDNYRRRATREREAAGDQAVSKLLTALLGVLDDIGRARDHGDLEGPFKAIAESLEAALESTGLERFGTPGEAFDPHLHHALLHSYRSDVSETTCVEIFRAGYRRGNTVLRAAQVAVAEPSDEGGAAGADVDGSGYEGGSVQAGDTGPIGTRADEGQPVPGASPGREHASVPDDTGSIPGPDRGGPTVSAD</sequence>
<dbReference type="PROSITE" id="PS01071">
    <property type="entry name" value="GRPE"/>
    <property type="match status" value="1"/>
</dbReference>
<evidence type="ECO:0000313" key="8">
    <source>
        <dbReference type="EMBL" id="CUU57781.1"/>
    </source>
</evidence>
<dbReference type="PANTHER" id="PTHR21237:SF23">
    <property type="entry name" value="GRPE PROTEIN HOMOLOG, MITOCHONDRIAL"/>
    <property type="match status" value="1"/>
</dbReference>
<comment type="subunit">
    <text evidence="3">Homodimer.</text>
</comment>
<feature type="compositionally biased region" description="Basic and acidic residues" evidence="7">
    <location>
        <begin position="1"/>
        <end position="15"/>
    </location>
</feature>
<evidence type="ECO:0000256" key="2">
    <source>
        <dbReference type="ARBA" id="ARBA00023186"/>
    </source>
</evidence>
<dbReference type="HAMAP" id="MF_01151">
    <property type="entry name" value="GrpE"/>
    <property type="match status" value="1"/>
</dbReference>
<dbReference type="GO" id="GO:0042803">
    <property type="term" value="F:protein homodimerization activity"/>
    <property type="evidence" value="ECO:0007669"/>
    <property type="project" value="InterPro"/>
</dbReference>
<evidence type="ECO:0000256" key="5">
    <source>
        <dbReference type="RuleBase" id="RU004478"/>
    </source>
</evidence>
<feature type="coiled-coil region" evidence="6">
    <location>
        <begin position="78"/>
        <end position="105"/>
    </location>
</feature>
<dbReference type="GO" id="GO:0051087">
    <property type="term" value="F:protein-folding chaperone binding"/>
    <property type="evidence" value="ECO:0007669"/>
    <property type="project" value="InterPro"/>
</dbReference>
<comment type="function">
    <text evidence="3 4">Participates actively in the response to hyperosmotic and heat shock by preventing the aggregation of stress-denatured proteins, in association with DnaK and GrpE. It is the nucleotide exchange factor for DnaK and may function as a thermosensor. Unfolded proteins bind initially to DnaJ; upon interaction with the DnaJ-bound protein, DnaK hydrolyzes its bound ATP, resulting in the formation of a stable complex. GrpE releases ADP from DnaK; ATP binding to DnaK triggers the release of the substrate protein, thus completing the reaction cycle. Several rounds of ATP-dependent interactions between DnaJ, DnaK and GrpE are required for fully efficient folding.</text>
</comment>
<dbReference type="InterPro" id="IPR013805">
    <property type="entry name" value="GrpE_CC"/>
</dbReference>
<dbReference type="SUPFAM" id="SSF58014">
    <property type="entry name" value="Coiled-coil domain of nucleotide exchange factor GrpE"/>
    <property type="match status" value="1"/>
</dbReference>
<feature type="compositionally biased region" description="Low complexity" evidence="7">
    <location>
        <begin position="37"/>
        <end position="60"/>
    </location>
</feature>
<keyword evidence="3" id="KW-0963">Cytoplasm</keyword>
<dbReference type="EMBL" id="FAOZ01000014">
    <property type="protein sequence ID" value="CUU57781.1"/>
    <property type="molecule type" value="Genomic_DNA"/>
</dbReference>
<dbReference type="GO" id="GO:0005737">
    <property type="term" value="C:cytoplasm"/>
    <property type="evidence" value="ECO:0007669"/>
    <property type="project" value="UniProtKB-SubCell"/>
</dbReference>
<evidence type="ECO:0000256" key="6">
    <source>
        <dbReference type="SAM" id="Coils"/>
    </source>
</evidence>
<evidence type="ECO:0000256" key="7">
    <source>
        <dbReference type="SAM" id="MobiDB-lite"/>
    </source>
</evidence>
<dbReference type="InterPro" id="IPR009012">
    <property type="entry name" value="GrpE_head"/>
</dbReference>
<name>A0A0S4QQ97_9ACTN</name>
<keyword evidence="3 4" id="KW-0346">Stress response</keyword>
<dbReference type="AlphaFoldDB" id="A0A0S4QQ97"/>
<dbReference type="Gene3D" id="2.30.22.10">
    <property type="entry name" value="Head domain of nucleotide exchange factor GrpE"/>
    <property type="match status" value="1"/>
</dbReference>
<dbReference type="Pfam" id="PF01025">
    <property type="entry name" value="GrpE"/>
    <property type="match status" value="1"/>
</dbReference>
<keyword evidence="2 3" id="KW-0143">Chaperone</keyword>
<dbReference type="PRINTS" id="PR00773">
    <property type="entry name" value="GRPEPROTEIN"/>
</dbReference>
<dbReference type="PANTHER" id="PTHR21237">
    <property type="entry name" value="GRPE PROTEIN"/>
    <property type="match status" value="1"/>
</dbReference>
<dbReference type="InterPro" id="IPR000740">
    <property type="entry name" value="GrpE"/>
</dbReference>
<proteinExistence type="inferred from homology"/>